<reference evidence="1 2" key="1">
    <citation type="journal article" date="2013" name="Genome Announc.">
        <title>Genome Sequence of Hydrothermal Arsenic-Respiring Bacterium Marinobacter santoriniensis NKSG1T.</title>
        <authorList>
            <person name="Handley K.M."/>
            <person name="Upton M."/>
            <person name="Beatson S.A."/>
            <person name="Hery M."/>
            <person name="Lloyd J.R."/>
        </authorList>
    </citation>
    <scope>NUCLEOTIDE SEQUENCE [LARGE SCALE GENOMIC DNA]</scope>
    <source>
        <strain evidence="1 2">NKSG1</strain>
    </source>
</reference>
<dbReference type="EMBL" id="APAT01000025">
    <property type="protein sequence ID" value="EMP54245.1"/>
    <property type="molecule type" value="Genomic_DNA"/>
</dbReference>
<evidence type="ECO:0000313" key="2">
    <source>
        <dbReference type="Proteomes" id="UP000011960"/>
    </source>
</evidence>
<dbReference type="RefSeq" id="WP_008940473.1">
    <property type="nucleotide sequence ID" value="NZ_APAT01000025.1"/>
</dbReference>
<protein>
    <submittedName>
        <fullName evidence="1">Uncharacterized protein</fullName>
    </submittedName>
</protein>
<keyword evidence="2" id="KW-1185">Reference proteome</keyword>
<dbReference type="OrthoDB" id="7063656at2"/>
<proteinExistence type="predicted"/>
<name>M7CQ94_9GAMM</name>
<evidence type="ECO:0000313" key="1">
    <source>
        <dbReference type="EMBL" id="EMP54245.1"/>
    </source>
</evidence>
<dbReference type="PATRIC" id="fig|1288826.3.peg.3329"/>
<gene>
    <name evidence="1" type="ORF">MSNKSG1_16741</name>
</gene>
<dbReference type="AlphaFoldDB" id="M7CQ94"/>
<comment type="caution">
    <text evidence="1">The sequence shown here is derived from an EMBL/GenBank/DDBJ whole genome shotgun (WGS) entry which is preliminary data.</text>
</comment>
<organism evidence="1 2">
    <name type="scientific">Marinobacter santoriniensis NKSG1</name>
    <dbReference type="NCBI Taxonomy" id="1288826"/>
    <lineage>
        <taxon>Bacteria</taxon>
        <taxon>Pseudomonadati</taxon>
        <taxon>Pseudomonadota</taxon>
        <taxon>Gammaproteobacteria</taxon>
        <taxon>Pseudomonadales</taxon>
        <taxon>Marinobacteraceae</taxon>
        <taxon>Marinobacter</taxon>
    </lineage>
</organism>
<dbReference type="Proteomes" id="UP000011960">
    <property type="component" value="Unassembled WGS sequence"/>
</dbReference>
<sequence length="148" mass="16085">MGIFRSLKSTIEKSKAAVVVQNLLEHQMHMGFLDVRPAALANQLVAEAWDARPDIFNGKFGQRPHKITVAACALAQGIDYLEPGSMVRSALGIALGNILAELDTNGRLYPLNSLDHQLLEEATAIFMSLTGEAEESLLEDVTDLDRPG</sequence>
<accession>M7CQ94</accession>